<comment type="cofactor">
    <cofactor evidence="1">
        <name>pyridoxal 5'-phosphate</name>
        <dbReference type="ChEBI" id="CHEBI:597326"/>
    </cofactor>
</comment>
<dbReference type="InterPro" id="IPR015421">
    <property type="entry name" value="PyrdxlP-dep_Trfase_major"/>
</dbReference>
<gene>
    <name evidence="6" type="ORF">G7Y89_g5220</name>
</gene>
<evidence type="ECO:0000259" key="5">
    <source>
        <dbReference type="Pfam" id="PF00155"/>
    </source>
</evidence>
<evidence type="ECO:0000313" key="7">
    <source>
        <dbReference type="Proteomes" id="UP000566819"/>
    </source>
</evidence>
<dbReference type="SUPFAM" id="SSF53383">
    <property type="entry name" value="PLP-dependent transferases"/>
    <property type="match status" value="1"/>
</dbReference>
<dbReference type="AlphaFoldDB" id="A0A8H4RNP9"/>
<name>A0A8H4RNP9_9HELO</name>
<dbReference type="GO" id="GO:0016740">
    <property type="term" value="F:transferase activity"/>
    <property type="evidence" value="ECO:0007669"/>
    <property type="project" value="UniProtKB-KW"/>
</dbReference>
<evidence type="ECO:0000256" key="2">
    <source>
        <dbReference type="ARBA" id="ARBA00010008"/>
    </source>
</evidence>
<feature type="domain" description="Aminotransferase class I/classII large" evidence="5">
    <location>
        <begin position="55"/>
        <end position="341"/>
    </location>
</feature>
<keyword evidence="3" id="KW-0808">Transferase</keyword>
<dbReference type="InterPro" id="IPR004839">
    <property type="entry name" value="Aminotransferase_I/II_large"/>
</dbReference>
<dbReference type="GO" id="GO:0030170">
    <property type="term" value="F:pyridoxal phosphate binding"/>
    <property type="evidence" value="ECO:0007669"/>
    <property type="project" value="InterPro"/>
</dbReference>
<evidence type="ECO:0000256" key="3">
    <source>
        <dbReference type="ARBA" id="ARBA00022679"/>
    </source>
</evidence>
<dbReference type="PANTHER" id="PTHR13693">
    <property type="entry name" value="CLASS II AMINOTRANSFERASE/8-AMINO-7-OXONONANOATE SYNTHASE"/>
    <property type="match status" value="1"/>
</dbReference>
<evidence type="ECO:0000313" key="6">
    <source>
        <dbReference type="EMBL" id="KAF4632903.1"/>
    </source>
</evidence>
<comment type="similarity">
    <text evidence="2">Belongs to the class-II pyridoxal-phosphate-dependent aminotransferase family. BioF subfamily.</text>
</comment>
<keyword evidence="4" id="KW-0663">Pyridoxal phosphate</keyword>
<organism evidence="6 7">
    <name type="scientific">Cudoniella acicularis</name>
    <dbReference type="NCBI Taxonomy" id="354080"/>
    <lineage>
        <taxon>Eukaryota</taxon>
        <taxon>Fungi</taxon>
        <taxon>Dikarya</taxon>
        <taxon>Ascomycota</taxon>
        <taxon>Pezizomycotina</taxon>
        <taxon>Leotiomycetes</taxon>
        <taxon>Helotiales</taxon>
        <taxon>Tricladiaceae</taxon>
        <taxon>Cudoniella</taxon>
    </lineage>
</organism>
<dbReference type="Pfam" id="PF00155">
    <property type="entry name" value="Aminotran_1_2"/>
    <property type="match status" value="1"/>
</dbReference>
<dbReference type="Gene3D" id="3.90.1150.10">
    <property type="entry name" value="Aspartate Aminotransferase, domain 1"/>
    <property type="match status" value="1"/>
</dbReference>
<dbReference type="InterPro" id="IPR015424">
    <property type="entry name" value="PyrdxlP-dep_Trfase"/>
</dbReference>
<dbReference type="PANTHER" id="PTHR13693:SF77">
    <property type="entry name" value="8-AMINO-7-OXONONANOATE SYNTHASE"/>
    <property type="match status" value="1"/>
</dbReference>
<dbReference type="Gene3D" id="3.40.640.10">
    <property type="entry name" value="Type I PLP-dependent aspartate aminotransferase-like (Major domain)"/>
    <property type="match status" value="1"/>
</dbReference>
<sequence length="463" mass="51556">MYSDLMLKTWLQEHTLQAQAVKDGPAFYRNLEQALDIRRADQGLMTAKPRWDQSVVDWTTSDFLSLNRSGRIREAFLEEIARHENFVLSASGSRVQYGNYPYINEVEREISTFFGAETAFITHTGFHANVNAVAAVPLPGDAILYDELVHASTHEGMKLSVAAHKISFRHNDVDSLYDALISLRDSHSAFKLGTQSILICVESIYSMKGDVCPIKAFIDISKELFPLGNAQFLIDEAHSVGVLGPNGRGLISMLGLENEIAIRIHMCSKALASTGGIILCNKTIRRVLIHRATYVSTSGAPSFPMVASMRAGIHLLMNGETKKAQDDIQNIAKYFFGTLISNPIWEEAVDEGLLTCPNSDDWEARPFLTHIAPIFTRPGHEKYLFFHLLLCNMNAYNISPPIIPKGTALVRFVFHAHNTREEVDATVAAICDWAREMLDIEKGKFESTLPSAARHVYALQAAM</sequence>
<dbReference type="EMBL" id="JAAMPI010000307">
    <property type="protein sequence ID" value="KAF4632903.1"/>
    <property type="molecule type" value="Genomic_DNA"/>
</dbReference>
<evidence type="ECO:0000256" key="1">
    <source>
        <dbReference type="ARBA" id="ARBA00001933"/>
    </source>
</evidence>
<keyword evidence="7" id="KW-1185">Reference proteome</keyword>
<dbReference type="GO" id="GO:0009102">
    <property type="term" value="P:biotin biosynthetic process"/>
    <property type="evidence" value="ECO:0007669"/>
    <property type="project" value="TreeGrafter"/>
</dbReference>
<dbReference type="InterPro" id="IPR015422">
    <property type="entry name" value="PyrdxlP-dep_Trfase_small"/>
</dbReference>
<comment type="caution">
    <text evidence="6">The sequence shown here is derived from an EMBL/GenBank/DDBJ whole genome shotgun (WGS) entry which is preliminary data.</text>
</comment>
<dbReference type="OrthoDB" id="2382073at2759"/>
<dbReference type="InterPro" id="IPR050087">
    <property type="entry name" value="AON_synthase_class-II"/>
</dbReference>
<protein>
    <recommendedName>
        <fullName evidence="5">Aminotransferase class I/classII large domain-containing protein</fullName>
    </recommendedName>
</protein>
<evidence type="ECO:0000256" key="4">
    <source>
        <dbReference type="ARBA" id="ARBA00022898"/>
    </source>
</evidence>
<proteinExistence type="inferred from homology"/>
<accession>A0A8H4RNP9</accession>
<reference evidence="6 7" key="1">
    <citation type="submission" date="2020-03" db="EMBL/GenBank/DDBJ databases">
        <title>Draft Genome Sequence of Cudoniella acicularis.</title>
        <authorList>
            <person name="Buettner E."/>
            <person name="Kellner H."/>
        </authorList>
    </citation>
    <scope>NUCLEOTIDE SEQUENCE [LARGE SCALE GENOMIC DNA]</scope>
    <source>
        <strain evidence="6 7">DSM 108380</strain>
    </source>
</reference>
<dbReference type="Proteomes" id="UP000566819">
    <property type="component" value="Unassembled WGS sequence"/>
</dbReference>